<dbReference type="SFLD" id="SFLDS00005">
    <property type="entry name" value="Isoprenoid_Synthase_Type_I"/>
    <property type="match status" value="1"/>
</dbReference>
<proteinExistence type="inferred from homology"/>
<evidence type="ECO:0000256" key="6">
    <source>
        <dbReference type="RuleBase" id="RU004466"/>
    </source>
</evidence>
<dbReference type="PROSITE" id="PS00723">
    <property type="entry name" value="POLYPRENYL_SYNTHASE_1"/>
    <property type="match status" value="1"/>
</dbReference>
<dbReference type="InterPro" id="IPR008949">
    <property type="entry name" value="Isoprenoid_synthase_dom_sf"/>
</dbReference>
<dbReference type="GO" id="GO:0004337">
    <property type="term" value="F:(2E,6E)-farnesyl diphosphate synthase activity"/>
    <property type="evidence" value="ECO:0007669"/>
    <property type="project" value="TreeGrafter"/>
</dbReference>
<protein>
    <submittedName>
        <fullName evidence="7">Farnesyl pyrophosphate synthase</fullName>
    </submittedName>
</protein>
<evidence type="ECO:0000313" key="7">
    <source>
        <dbReference type="EMBL" id="GFH51753.1"/>
    </source>
</evidence>
<keyword evidence="8" id="KW-1185">Reference proteome</keyword>
<comment type="similarity">
    <text evidence="6">Belongs to the FPP/GGPP synthase family.</text>
</comment>
<keyword evidence="3" id="KW-0479">Metal-binding</keyword>
<dbReference type="FunFam" id="1.10.600.10:FF:000021">
    <property type="entry name" value="Farnesyl pyrophosphate synthase"/>
    <property type="match status" value="1"/>
</dbReference>
<dbReference type="GO" id="GO:0004161">
    <property type="term" value="F:dimethylallyltranstransferase activity"/>
    <property type="evidence" value="ECO:0007669"/>
    <property type="project" value="TreeGrafter"/>
</dbReference>
<comment type="cofactor">
    <cofactor evidence="1">
        <name>Mg(2+)</name>
        <dbReference type="ChEBI" id="CHEBI:18420"/>
    </cofactor>
</comment>
<dbReference type="GO" id="GO:0046872">
    <property type="term" value="F:metal ion binding"/>
    <property type="evidence" value="ECO:0007669"/>
    <property type="project" value="UniProtKB-KW"/>
</dbReference>
<dbReference type="GO" id="GO:0045337">
    <property type="term" value="P:farnesyl diphosphate biosynthetic process"/>
    <property type="evidence" value="ECO:0007669"/>
    <property type="project" value="TreeGrafter"/>
</dbReference>
<evidence type="ECO:0000256" key="4">
    <source>
        <dbReference type="ARBA" id="ARBA00022842"/>
    </source>
</evidence>
<accession>A0AAD3H6G0</accession>
<evidence type="ECO:0000256" key="5">
    <source>
        <dbReference type="ARBA" id="ARBA00033740"/>
    </source>
</evidence>
<dbReference type="SFLD" id="SFLDG01017">
    <property type="entry name" value="Polyprenyl_Transferase_Like"/>
    <property type="match status" value="1"/>
</dbReference>
<dbReference type="InterPro" id="IPR000092">
    <property type="entry name" value="Polyprenyl_synt"/>
</dbReference>
<dbReference type="PROSITE" id="PS00444">
    <property type="entry name" value="POLYPRENYL_SYNTHASE_2"/>
    <property type="match status" value="1"/>
</dbReference>
<dbReference type="PANTHER" id="PTHR11525:SF0">
    <property type="entry name" value="FARNESYL PYROPHOSPHATE SYNTHASE"/>
    <property type="match status" value="1"/>
</dbReference>
<dbReference type="InterPro" id="IPR033749">
    <property type="entry name" value="Polyprenyl_synt_CS"/>
</dbReference>
<evidence type="ECO:0000256" key="3">
    <source>
        <dbReference type="ARBA" id="ARBA00022723"/>
    </source>
</evidence>
<dbReference type="GO" id="GO:0042811">
    <property type="term" value="P:pheromone biosynthetic process"/>
    <property type="evidence" value="ECO:0007669"/>
    <property type="project" value="UniProtKB-ARBA"/>
</dbReference>
<dbReference type="Gene3D" id="1.10.600.10">
    <property type="entry name" value="Farnesyl Diphosphate Synthase"/>
    <property type="match status" value="1"/>
</dbReference>
<sequence length="360" mass="41930">MTMAYPLAEIAKADNDKDKFLAVYPMLRDEMLEHMKENEMPDAAIEWCKTMMDYTVPGGKLNRGVTVVAVHRTLTKANEDRDLTDLEVAKAAVLGWAIEFLQAFFLVADDVMDASKTRRGQPCWYKLPHVKNIAINDSFLLESYVFTMIKKHFGKEEFYLQLLELFLQVIQQTEFGQLLDLTSQDEDAEEIDLTKFTLERYQKIVKYKTAFYTFYLPVAIGMITSRVTSDDAYDLAKDICCQMGEYFQIQDDYLDCYGDPSVIGKVGTDIQDNKCSWLVVQALDRVSDEQRKILEDNYGQWDDEKVKKVKELYAELDIEKIFKDYEEQSYKNIQEALDKVTLMPRDVFELLLKKIYKRSK</sequence>
<dbReference type="CDD" id="cd00685">
    <property type="entry name" value="Trans_IPPS_HT"/>
    <property type="match status" value="1"/>
</dbReference>
<comment type="caution">
    <text evidence="7">The sequence shown here is derived from an EMBL/GenBank/DDBJ whole genome shotgun (WGS) entry which is preliminary data.</text>
</comment>
<evidence type="ECO:0000256" key="2">
    <source>
        <dbReference type="ARBA" id="ARBA00022679"/>
    </source>
</evidence>
<dbReference type="GO" id="GO:0005737">
    <property type="term" value="C:cytoplasm"/>
    <property type="evidence" value="ECO:0007669"/>
    <property type="project" value="TreeGrafter"/>
</dbReference>
<name>A0AAD3H6G0_9STRA</name>
<dbReference type="Proteomes" id="UP001054902">
    <property type="component" value="Unassembled WGS sequence"/>
</dbReference>
<comment type="pathway">
    <text evidence="5">Pheromone biosynthesis.</text>
</comment>
<keyword evidence="4" id="KW-0460">Magnesium</keyword>
<evidence type="ECO:0000313" key="8">
    <source>
        <dbReference type="Proteomes" id="UP001054902"/>
    </source>
</evidence>
<dbReference type="AlphaFoldDB" id="A0AAD3H6G0"/>
<dbReference type="PANTHER" id="PTHR11525">
    <property type="entry name" value="FARNESYL-PYROPHOSPHATE SYNTHETASE"/>
    <property type="match status" value="1"/>
</dbReference>
<organism evidence="7 8">
    <name type="scientific">Chaetoceros tenuissimus</name>
    <dbReference type="NCBI Taxonomy" id="426638"/>
    <lineage>
        <taxon>Eukaryota</taxon>
        <taxon>Sar</taxon>
        <taxon>Stramenopiles</taxon>
        <taxon>Ochrophyta</taxon>
        <taxon>Bacillariophyta</taxon>
        <taxon>Coscinodiscophyceae</taxon>
        <taxon>Chaetocerotophycidae</taxon>
        <taxon>Chaetocerotales</taxon>
        <taxon>Chaetocerotaceae</taxon>
        <taxon>Chaetoceros</taxon>
    </lineage>
</organism>
<evidence type="ECO:0000256" key="1">
    <source>
        <dbReference type="ARBA" id="ARBA00001946"/>
    </source>
</evidence>
<dbReference type="EMBL" id="BLLK01000045">
    <property type="protein sequence ID" value="GFH51753.1"/>
    <property type="molecule type" value="Genomic_DNA"/>
</dbReference>
<gene>
    <name evidence="7" type="ORF">CTEN210_08229</name>
</gene>
<dbReference type="Pfam" id="PF00348">
    <property type="entry name" value="polyprenyl_synt"/>
    <property type="match status" value="1"/>
</dbReference>
<keyword evidence="2 6" id="KW-0808">Transferase</keyword>
<reference evidence="7 8" key="1">
    <citation type="journal article" date="2021" name="Sci. Rep.">
        <title>The genome of the diatom Chaetoceros tenuissimus carries an ancient integrated fragment of an extant virus.</title>
        <authorList>
            <person name="Hongo Y."/>
            <person name="Kimura K."/>
            <person name="Takaki Y."/>
            <person name="Yoshida Y."/>
            <person name="Baba S."/>
            <person name="Kobayashi G."/>
            <person name="Nagasaki K."/>
            <person name="Hano T."/>
            <person name="Tomaru Y."/>
        </authorList>
    </citation>
    <scope>NUCLEOTIDE SEQUENCE [LARGE SCALE GENOMIC DNA]</scope>
    <source>
        <strain evidence="7 8">NIES-3715</strain>
    </source>
</reference>
<dbReference type="SUPFAM" id="SSF48576">
    <property type="entry name" value="Terpenoid synthases"/>
    <property type="match status" value="1"/>
</dbReference>
<dbReference type="InterPro" id="IPR039702">
    <property type="entry name" value="FPS1-like"/>
</dbReference>